<dbReference type="PANTHER" id="PTHR47225:SF1">
    <property type="entry name" value="EF-HAND CALCIUM-BINDING DOMAIN-CONTAINING PROTEIN 12"/>
    <property type="match status" value="1"/>
</dbReference>
<feature type="coiled-coil region" evidence="1">
    <location>
        <begin position="243"/>
        <end position="270"/>
    </location>
</feature>
<proteinExistence type="predicted"/>
<keyword evidence="6" id="KW-1185">Reference proteome</keyword>
<dbReference type="Proteomes" id="UP001333110">
    <property type="component" value="Unassembled WGS sequence"/>
</dbReference>
<dbReference type="InterPro" id="IPR042847">
    <property type="entry name" value="EFC12"/>
</dbReference>
<name>A0AAN7NC22_MYCAM</name>
<organism evidence="5 6">
    <name type="scientific">Mycteria americana</name>
    <name type="common">Wood stork</name>
    <dbReference type="NCBI Taxonomy" id="33587"/>
    <lineage>
        <taxon>Eukaryota</taxon>
        <taxon>Metazoa</taxon>
        <taxon>Chordata</taxon>
        <taxon>Craniata</taxon>
        <taxon>Vertebrata</taxon>
        <taxon>Euteleostomi</taxon>
        <taxon>Archelosauria</taxon>
        <taxon>Archosauria</taxon>
        <taxon>Dinosauria</taxon>
        <taxon>Saurischia</taxon>
        <taxon>Theropoda</taxon>
        <taxon>Coelurosauria</taxon>
        <taxon>Aves</taxon>
        <taxon>Neognathae</taxon>
        <taxon>Neoaves</taxon>
        <taxon>Aequornithes</taxon>
        <taxon>Ciconiiformes</taxon>
        <taxon>Ciconiidae</taxon>
        <taxon>Mycteria</taxon>
    </lineage>
</organism>
<comment type="caution">
    <text evidence="5">The sequence shown here is derived from an EMBL/GenBank/DDBJ whole genome shotgun (WGS) entry which is preliminary data.</text>
</comment>
<sequence>MAEAWIQARRQFRTELESLGDIEKWLAQKPSLSNQEKRCWQRIKARRADRRAAVKSAVTDSLDRSPPKSSQPRKKGTIPLICAPYPQALVTLHSLLHKQKLRMVDVFRKAGMDGRKIKRADFVTVIKETKVPISDRDLEDVVIFLTSPKPGNFISPEDLVDCQKQWLEMKKGQSQETKTGVEAQFQKATCRPATDPPSAGDTARQMKPHAPTKPERKLIHLDVPPVNAEPERRHLSCDEMEEIGKLLRERRRWEKEKKEEEEEEEKLKQFLGLGTESSSDHLNKDSPIERKEKCRMVRSGDGPVDEHCLPSTVEADLGELVDRYRRNAVRSYLKSSRLCKERDVHITDPTLQKGKAKSKGLM</sequence>
<protein>
    <recommendedName>
        <fullName evidence="7">EF-hand calcium-binding domain-containing protein 12</fullName>
    </recommendedName>
</protein>
<dbReference type="EMBL" id="JAUNZN010000028">
    <property type="protein sequence ID" value="KAK4807577.1"/>
    <property type="molecule type" value="Genomic_DNA"/>
</dbReference>
<evidence type="ECO:0000256" key="2">
    <source>
        <dbReference type="SAM" id="MobiDB-lite"/>
    </source>
</evidence>
<feature type="region of interest" description="Disordered" evidence="2">
    <location>
        <begin position="190"/>
        <end position="213"/>
    </location>
</feature>
<dbReference type="EMBL" id="JAUNZN010000028">
    <property type="protein sequence ID" value="KAK4807576.1"/>
    <property type="molecule type" value="Genomic_DNA"/>
</dbReference>
<dbReference type="AlphaFoldDB" id="A0AAN7NC22"/>
<reference evidence="5 6" key="1">
    <citation type="journal article" date="2023" name="J. Hered.">
        <title>Chromosome-level genome of the wood stork (Mycteria americana) provides insight into avian chromosome evolution.</title>
        <authorList>
            <person name="Flamio R. Jr."/>
            <person name="Ramstad K.M."/>
        </authorList>
    </citation>
    <scope>NUCLEOTIDE SEQUENCE [LARGE SCALE GENOMIC DNA]</scope>
    <source>
        <strain evidence="5">JAX WOST 10</strain>
    </source>
</reference>
<accession>A0AAN7NC22</accession>
<dbReference type="PANTHER" id="PTHR47225">
    <property type="entry name" value="EF-HAND CALCIUM-BINDING DOMAIN-CONTAINING PROTEIN 12"/>
    <property type="match status" value="1"/>
</dbReference>
<evidence type="ECO:0000313" key="3">
    <source>
        <dbReference type="EMBL" id="KAK4807576.1"/>
    </source>
</evidence>
<evidence type="ECO:0000313" key="4">
    <source>
        <dbReference type="EMBL" id="KAK4807577.1"/>
    </source>
</evidence>
<feature type="region of interest" description="Disordered" evidence="2">
    <location>
        <begin position="275"/>
        <end position="307"/>
    </location>
</feature>
<dbReference type="EMBL" id="JAUNZN010000028">
    <property type="protein sequence ID" value="KAK4807578.1"/>
    <property type="molecule type" value="Genomic_DNA"/>
</dbReference>
<evidence type="ECO:0000256" key="1">
    <source>
        <dbReference type="SAM" id="Coils"/>
    </source>
</evidence>
<keyword evidence="1" id="KW-0175">Coiled coil</keyword>
<feature type="region of interest" description="Disordered" evidence="2">
    <location>
        <begin position="51"/>
        <end position="77"/>
    </location>
</feature>
<feature type="compositionally biased region" description="Basic and acidic residues" evidence="2">
    <location>
        <begin position="278"/>
        <end position="295"/>
    </location>
</feature>
<gene>
    <name evidence="3" type="ORF">QYF61_003365</name>
    <name evidence="4" type="ORF">QYF61_003366</name>
    <name evidence="5" type="ORF">QYF61_003367</name>
</gene>
<evidence type="ECO:0008006" key="7">
    <source>
        <dbReference type="Google" id="ProtNLM"/>
    </source>
</evidence>
<evidence type="ECO:0000313" key="5">
    <source>
        <dbReference type="EMBL" id="KAK4807578.1"/>
    </source>
</evidence>
<evidence type="ECO:0000313" key="6">
    <source>
        <dbReference type="Proteomes" id="UP001333110"/>
    </source>
</evidence>